<protein>
    <submittedName>
        <fullName evidence="2">Uncharacterized protein</fullName>
    </submittedName>
</protein>
<sequence>ALPAHNEGTAERHNAQQTTNDHAAALTLPEAAIRTECTVE</sequence>
<feature type="region of interest" description="Disordered" evidence="1">
    <location>
        <begin position="1"/>
        <end position="27"/>
    </location>
</feature>
<dbReference type="AlphaFoldDB" id="X1J0T7"/>
<organism evidence="2">
    <name type="scientific">marine sediment metagenome</name>
    <dbReference type="NCBI Taxonomy" id="412755"/>
    <lineage>
        <taxon>unclassified sequences</taxon>
        <taxon>metagenomes</taxon>
        <taxon>ecological metagenomes</taxon>
    </lineage>
</organism>
<accession>X1J0T7</accession>
<evidence type="ECO:0000313" key="2">
    <source>
        <dbReference type="EMBL" id="GAH75115.1"/>
    </source>
</evidence>
<evidence type="ECO:0000256" key="1">
    <source>
        <dbReference type="SAM" id="MobiDB-lite"/>
    </source>
</evidence>
<feature type="non-terminal residue" evidence="2">
    <location>
        <position position="1"/>
    </location>
</feature>
<dbReference type="EMBL" id="BARU01027549">
    <property type="protein sequence ID" value="GAH75115.1"/>
    <property type="molecule type" value="Genomic_DNA"/>
</dbReference>
<reference evidence="2" key="1">
    <citation type="journal article" date="2014" name="Front. Microbiol.">
        <title>High frequency of phylogenetically diverse reductive dehalogenase-homologous genes in deep subseafloor sedimentary metagenomes.</title>
        <authorList>
            <person name="Kawai M."/>
            <person name="Futagami T."/>
            <person name="Toyoda A."/>
            <person name="Takaki Y."/>
            <person name="Nishi S."/>
            <person name="Hori S."/>
            <person name="Arai W."/>
            <person name="Tsubouchi T."/>
            <person name="Morono Y."/>
            <person name="Uchiyama I."/>
            <person name="Ito T."/>
            <person name="Fujiyama A."/>
            <person name="Inagaki F."/>
            <person name="Takami H."/>
        </authorList>
    </citation>
    <scope>NUCLEOTIDE SEQUENCE</scope>
    <source>
        <strain evidence="2">Expedition CK06-06</strain>
    </source>
</reference>
<gene>
    <name evidence="2" type="ORF">S03H2_44100</name>
</gene>
<proteinExistence type="predicted"/>
<comment type="caution">
    <text evidence="2">The sequence shown here is derived from an EMBL/GenBank/DDBJ whole genome shotgun (WGS) entry which is preliminary data.</text>
</comment>
<name>X1J0T7_9ZZZZ</name>